<evidence type="ECO:0000256" key="11">
    <source>
        <dbReference type="ARBA" id="ARBA00023186"/>
    </source>
</evidence>
<dbReference type="InterPro" id="IPR035427">
    <property type="entry name" value="Tim10-like_dom_sf"/>
</dbReference>
<dbReference type="GO" id="GO:0042719">
    <property type="term" value="C:mitochondrial intermembrane space chaperone complex"/>
    <property type="evidence" value="ECO:0007669"/>
    <property type="project" value="UniProtKB-ARBA"/>
</dbReference>
<evidence type="ECO:0000256" key="10">
    <source>
        <dbReference type="ARBA" id="ARBA00023157"/>
    </source>
</evidence>
<sequence>MDSLNPSLSASDPKAALMKQVQQEAAINNARQLISKMNSHCFEKCIPTPGSSLSSREEKCFTTCMEKYMAAWNTVSRQYIGRIQKTAGGGAGSGGDMGEFGI</sequence>
<keyword evidence="8 14" id="KW-0811">Translocation</keyword>
<comment type="subcellular location">
    <subcellularLocation>
        <location evidence="1 14">Mitochondrion inner membrane</location>
        <topology evidence="1 14">Peripheral membrane protein</topology>
        <orientation evidence="1 14">Intermembrane side</orientation>
    </subcellularLocation>
</comment>
<evidence type="ECO:0000256" key="3">
    <source>
        <dbReference type="ARBA" id="ARBA00022448"/>
    </source>
</evidence>
<evidence type="ECO:0000256" key="12">
    <source>
        <dbReference type="ARBA" id="ARBA00025151"/>
    </source>
</evidence>
<comment type="domain">
    <text evidence="14">The twin CX3C motif contains 4 conserved Cys residues that form 2 disulfide bonds in the mitochondrial intermembrane space.</text>
</comment>
<dbReference type="InterPro" id="IPR004217">
    <property type="entry name" value="Tim10-like"/>
</dbReference>
<dbReference type="GO" id="GO:0045039">
    <property type="term" value="P:protein insertion into mitochondrial inner membrane"/>
    <property type="evidence" value="ECO:0007669"/>
    <property type="project" value="UniProtKB-ARBA"/>
</dbReference>
<keyword evidence="11 14" id="KW-0143">Chaperone</keyword>
<evidence type="ECO:0000256" key="8">
    <source>
        <dbReference type="ARBA" id="ARBA00023010"/>
    </source>
</evidence>
<keyword evidence="5 14" id="KW-0999">Mitochondrion inner membrane</keyword>
<dbReference type="FunFam" id="1.10.287.810:FF:000001">
    <property type="entry name" value="mitochondrial import inner membrane translocase subunit TIM13"/>
    <property type="match status" value="1"/>
</dbReference>
<evidence type="ECO:0000256" key="9">
    <source>
        <dbReference type="ARBA" id="ARBA00023128"/>
    </source>
</evidence>
<proteinExistence type="inferred from homology"/>
<feature type="domain" description="Tim10-like" evidence="15">
    <location>
        <begin position="19"/>
        <end position="80"/>
    </location>
</feature>
<dbReference type="AlphaFoldDB" id="A0A8H6CK53"/>
<evidence type="ECO:0000256" key="14">
    <source>
        <dbReference type="RuleBase" id="RU367043"/>
    </source>
</evidence>
<dbReference type="GO" id="GO:0046872">
    <property type="term" value="F:metal ion binding"/>
    <property type="evidence" value="ECO:0007669"/>
    <property type="project" value="UniProtKB-KW"/>
</dbReference>
<dbReference type="SUPFAM" id="SSF144122">
    <property type="entry name" value="Tim10-like"/>
    <property type="match status" value="1"/>
</dbReference>
<comment type="subunit">
    <text evidence="13">Heterohexamer; composed of 3 copies of TIM8 and 3 copies of TIM13, named soluble 70 kDa complex. Associates with the TIM22 complex, whose core is composed of TIM22 and TIM54. Interacts with the transmembrane regions of multi-pass transmembrane proteins in transit.</text>
</comment>
<keyword evidence="3 14" id="KW-0813">Transport</keyword>
<comment type="caution">
    <text evidence="16">The sequence shown here is derived from an EMBL/GenBank/DDBJ whole genome shotgun (WGS) entry which is preliminary data.</text>
</comment>
<comment type="function">
    <text evidence="12">Mitochondrial intermembrane chaperone that participates in the import and insertion of some multi-pass transmembrane proteins into the mitochondrial inner membrane. Also required for the transfer of beta-barrel precursors from the TOM complex to the sorting and assembly machinery (SAM complex) of the outer membrane. Acts as a chaperone-like protein that protects the hydrophobic precursors from aggregation and guide them through the mitochondrial intermembrane space. The TIM8-TIM13 complex is non essential and only mediates the import of few proteins, while the predominant TIM9-TIM10 70 kDa complex is crucial and mediates the import of much more proteins.</text>
</comment>
<evidence type="ECO:0000256" key="13">
    <source>
        <dbReference type="ARBA" id="ARBA00025862"/>
    </source>
</evidence>
<dbReference type="Proteomes" id="UP000593566">
    <property type="component" value="Unassembled WGS sequence"/>
</dbReference>
<evidence type="ECO:0000259" key="15">
    <source>
        <dbReference type="Pfam" id="PF02953"/>
    </source>
</evidence>
<keyword evidence="6" id="KW-0862">Zinc</keyword>
<dbReference type="GeneID" id="59338631"/>
<accession>A0A8H6CK53</accession>
<keyword evidence="17" id="KW-1185">Reference proteome</keyword>
<dbReference type="RefSeq" id="XP_037153911.1">
    <property type="nucleotide sequence ID" value="XM_037301094.1"/>
</dbReference>
<protein>
    <recommendedName>
        <fullName evidence="14">Mitochondrial import inner membrane translocase subunit</fullName>
    </recommendedName>
</protein>
<dbReference type="GO" id="GO:0015031">
    <property type="term" value="P:protein transport"/>
    <property type="evidence" value="ECO:0007669"/>
    <property type="project" value="UniProtKB-KW"/>
</dbReference>
<organism evidence="16 17">
    <name type="scientific">Letharia lupina</name>
    <dbReference type="NCBI Taxonomy" id="560253"/>
    <lineage>
        <taxon>Eukaryota</taxon>
        <taxon>Fungi</taxon>
        <taxon>Dikarya</taxon>
        <taxon>Ascomycota</taxon>
        <taxon>Pezizomycotina</taxon>
        <taxon>Lecanoromycetes</taxon>
        <taxon>OSLEUM clade</taxon>
        <taxon>Lecanoromycetidae</taxon>
        <taxon>Lecanorales</taxon>
        <taxon>Lecanorineae</taxon>
        <taxon>Parmeliaceae</taxon>
        <taxon>Letharia</taxon>
    </lineage>
</organism>
<evidence type="ECO:0000256" key="5">
    <source>
        <dbReference type="ARBA" id="ARBA00022792"/>
    </source>
</evidence>
<keyword evidence="5 14" id="KW-0472">Membrane</keyword>
<keyword evidence="4" id="KW-0479">Metal-binding</keyword>
<evidence type="ECO:0000256" key="1">
    <source>
        <dbReference type="ARBA" id="ARBA00004137"/>
    </source>
</evidence>
<evidence type="ECO:0000256" key="2">
    <source>
        <dbReference type="ARBA" id="ARBA00006720"/>
    </source>
</evidence>
<dbReference type="GO" id="GO:0005743">
    <property type="term" value="C:mitochondrial inner membrane"/>
    <property type="evidence" value="ECO:0007669"/>
    <property type="project" value="UniProtKB-SubCell"/>
</dbReference>
<evidence type="ECO:0000256" key="6">
    <source>
        <dbReference type="ARBA" id="ARBA00022833"/>
    </source>
</evidence>
<dbReference type="Gene3D" id="1.10.287.810">
    <property type="entry name" value="Mitochondrial import inner membrane translocase subunit tim13 like domains"/>
    <property type="match status" value="1"/>
</dbReference>
<keyword evidence="7 14" id="KW-0653">Protein transport</keyword>
<evidence type="ECO:0000313" key="17">
    <source>
        <dbReference type="Proteomes" id="UP000593566"/>
    </source>
</evidence>
<keyword evidence="10 14" id="KW-1015">Disulfide bond</keyword>
<dbReference type="Pfam" id="PF02953">
    <property type="entry name" value="zf-Tim10_DDP"/>
    <property type="match status" value="1"/>
</dbReference>
<name>A0A8H6CK53_9LECA</name>
<reference evidence="16 17" key="1">
    <citation type="journal article" date="2020" name="Genomics">
        <title>Complete, high-quality genomes from long-read metagenomic sequencing of two wolf lichen thalli reveals enigmatic genome architecture.</title>
        <authorList>
            <person name="McKenzie S.K."/>
            <person name="Walston R.F."/>
            <person name="Allen J.L."/>
        </authorList>
    </citation>
    <scope>NUCLEOTIDE SEQUENCE [LARGE SCALE GENOMIC DNA]</scope>
    <source>
        <strain evidence="16">WasteWater1</strain>
    </source>
</reference>
<gene>
    <name evidence="16" type="ORF">HO133_010239</name>
</gene>
<comment type="similarity">
    <text evidence="2 14">Belongs to the small Tim family.</text>
</comment>
<evidence type="ECO:0000256" key="7">
    <source>
        <dbReference type="ARBA" id="ARBA00022927"/>
    </source>
</evidence>
<evidence type="ECO:0000313" key="16">
    <source>
        <dbReference type="EMBL" id="KAF6225044.1"/>
    </source>
</evidence>
<dbReference type="EMBL" id="JACCJB010000008">
    <property type="protein sequence ID" value="KAF6225044.1"/>
    <property type="molecule type" value="Genomic_DNA"/>
</dbReference>
<keyword evidence="9 14" id="KW-0496">Mitochondrion</keyword>
<evidence type="ECO:0000256" key="4">
    <source>
        <dbReference type="ARBA" id="ARBA00022723"/>
    </source>
</evidence>